<dbReference type="Gene3D" id="3.30.470.20">
    <property type="entry name" value="ATP-grasp fold, B domain"/>
    <property type="match status" value="1"/>
</dbReference>
<sequence length="310" mass="33340">MKTLALVTAVAASGHDDDLVPLLDACADAGLHARAVAWDDPTVSWARFDAALLRSPWDYTERLPEFLAWCAHVDRVTDLLNPLNVVRWNTDKHYLADLATVGIPVVPTHFVEPDAEPMEALATFLATFDTAEFVVKPTVSAGARDTQRYGRDQQFAAGNHVARLLDQERSVMLQPYLASVDRCGETALLYFDGQFSHAIRKSAQLAPGEGARQAPMALGDIAAGSATVAEQALAERVLAATARLRQLEAPLAYARVDLLIGADGEPCLLELELTEPSLFFAQAPGSAARLAGLLASRLADGTVRARMDPA</sequence>
<accession>A0ABQ6ZJ89</accession>
<dbReference type="InterPro" id="IPR011761">
    <property type="entry name" value="ATP-grasp"/>
</dbReference>
<proteinExistence type="predicted"/>
<protein>
    <recommendedName>
        <fullName evidence="2">ATP-grasp domain-containing protein</fullName>
    </recommendedName>
</protein>
<keyword evidence="4" id="KW-1185">Reference proteome</keyword>
<evidence type="ECO:0000259" key="2">
    <source>
        <dbReference type="PROSITE" id="PS50975"/>
    </source>
</evidence>
<dbReference type="InterPro" id="IPR053191">
    <property type="entry name" value="DcsG_Biosynth_Enzyme"/>
</dbReference>
<feature type="domain" description="ATP-grasp" evidence="2">
    <location>
        <begin position="95"/>
        <end position="299"/>
    </location>
</feature>
<dbReference type="PANTHER" id="PTHR39217">
    <property type="match status" value="1"/>
</dbReference>
<dbReference type="PANTHER" id="PTHR39217:SF1">
    <property type="entry name" value="GLUTATHIONE SYNTHETASE"/>
    <property type="match status" value="1"/>
</dbReference>
<comment type="caution">
    <text evidence="3">The sequence shown here is derived from an EMBL/GenBank/DDBJ whole genome shotgun (WGS) entry which is preliminary data.</text>
</comment>
<evidence type="ECO:0000313" key="4">
    <source>
        <dbReference type="Proteomes" id="UP000781710"/>
    </source>
</evidence>
<dbReference type="RefSeq" id="WP_162336965.1">
    <property type="nucleotide sequence ID" value="NZ_JBHSRQ010000008.1"/>
</dbReference>
<dbReference type="PROSITE" id="PS50975">
    <property type="entry name" value="ATP_GRASP"/>
    <property type="match status" value="1"/>
</dbReference>
<dbReference type="EMBL" id="PDWW01000005">
    <property type="protein sequence ID" value="KAF1726178.1"/>
    <property type="molecule type" value="Genomic_DNA"/>
</dbReference>
<keyword evidence="1" id="KW-0547">Nucleotide-binding</keyword>
<dbReference type="Gene3D" id="3.40.50.20">
    <property type="match status" value="1"/>
</dbReference>
<name>A0ABQ6ZJ89_9GAMM</name>
<dbReference type="InterPro" id="IPR013815">
    <property type="entry name" value="ATP_grasp_subdomain_1"/>
</dbReference>
<dbReference type="Gene3D" id="3.30.1490.20">
    <property type="entry name" value="ATP-grasp fold, A domain"/>
    <property type="match status" value="1"/>
</dbReference>
<reference evidence="3 4" key="1">
    <citation type="submission" date="2017-10" db="EMBL/GenBank/DDBJ databases">
        <title>Whole genome sequencing of members of genus Pseudoxanthomonas.</title>
        <authorList>
            <person name="Kumar S."/>
            <person name="Bansal K."/>
            <person name="Kaur A."/>
            <person name="Patil P."/>
            <person name="Sharma S."/>
            <person name="Patil P.B."/>
        </authorList>
    </citation>
    <scope>NUCLEOTIDE SEQUENCE [LARGE SCALE GENOMIC DNA]</scope>
    <source>
        <strain evidence="3 4">DSM 17109</strain>
    </source>
</reference>
<dbReference type="Proteomes" id="UP000781710">
    <property type="component" value="Unassembled WGS sequence"/>
</dbReference>
<gene>
    <name evidence="3" type="ORF">CSC78_05815</name>
</gene>
<organism evidence="3 4">
    <name type="scientific">Pseudoxanthomonas japonensis</name>
    <dbReference type="NCBI Taxonomy" id="69284"/>
    <lineage>
        <taxon>Bacteria</taxon>
        <taxon>Pseudomonadati</taxon>
        <taxon>Pseudomonadota</taxon>
        <taxon>Gammaproteobacteria</taxon>
        <taxon>Lysobacterales</taxon>
        <taxon>Lysobacteraceae</taxon>
        <taxon>Pseudoxanthomonas</taxon>
    </lineage>
</organism>
<evidence type="ECO:0000313" key="3">
    <source>
        <dbReference type="EMBL" id="KAF1726178.1"/>
    </source>
</evidence>
<dbReference type="SUPFAM" id="SSF56059">
    <property type="entry name" value="Glutathione synthetase ATP-binding domain-like"/>
    <property type="match status" value="1"/>
</dbReference>
<evidence type="ECO:0000256" key="1">
    <source>
        <dbReference type="PROSITE-ProRule" id="PRU00409"/>
    </source>
</evidence>
<keyword evidence="1" id="KW-0067">ATP-binding</keyword>